<dbReference type="InterPro" id="IPR050266">
    <property type="entry name" value="AB_hydrolase_sf"/>
</dbReference>
<proteinExistence type="predicted"/>
<accession>A0A0H2M847</accession>
<dbReference type="GO" id="GO:0016020">
    <property type="term" value="C:membrane"/>
    <property type="evidence" value="ECO:0007669"/>
    <property type="project" value="TreeGrafter"/>
</dbReference>
<evidence type="ECO:0000256" key="1">
    <source>
        <dbReference type="ARBA" id="ARBA00022801"/>
    </source>
</evidence>
<protein>
    <submittedName>
        <fullName evidence="3">3-oxoadipate enol-lactonase 2</fullName>
        <ecNumber evidence="3">3.1.1.24</ecNumber>
    </submittedName>
</protein>
<dbReference type="EC" id="3.1.1.24" evidence="3"/>
<feature type="domain" description="AB hydrolase-1" evidence="2">
    <location>
        <begin position="49"/>
        <end position="283"/>
    </location>
</feature>
<dbReference type="Pfam" id="PF12697">
    <property type="entry name" value="Abhydrolase_6"/>
    <property type="match status" value="1"/>
</dbReference>
<dbReference type="PATRIC" id="fig|34073.19.peg.220"/>
<dbReference type="RefSeq" id="WP_047782963.1">
    <property type="nucleotide sequence ID" value="NZ_JZWI01000002.1"/>
</dbReference>
<dbReference type="EMBL" id="JZWI01000002">
    <property type="protein sequence ID" value="KLN58498.1"/>
    <property type="molecule type" value="Genomic_DNA"/>
</dbReference>
<evidence type="ECO:0000259" key="2">
    <source>
        <dbReference type="Pfam" id="PF12697"/>
    </source>
</evidence>
<keyword evidence="4" id="KW-1185">Reference proteome</keyword>
<evidence type="ECO:0000313" key="3">
    <source>
        <dbReference type="EMBL" id="KLN58498.1"/>
    </source>
</evidence>
<dbReference type="PANTHER" id="PTHR43798:SF31">
    <property type="entry name" value="AB HYDROLASE SUPERFAMILY PROTEIN YCLE"/>
    <property type="match status" value="1"/>
</dbReference>
<gene>
    <name evidence="3" type="primary">catD1</name>
    <name evidence="3" type="ORF">VPARA_02190</name>
</gene>
<dbReference type="Gene3D" id="3.40.50.1820">
    <property type="entry name" value="alpha/beta hydrolase"/>
    <property type="match status" value="1"/>
</dbReference>
<dbReference type="PANTHER" id="PTHR43798">
    <property type="entry name" value="MONOACYLGLYCEROL LIPASE"/>
    <property type="match status" value="1"/>
</dbReference>
<comment type="caution">
    <text evidence="3">The sequence shown here is derived from an EMBL/GenBank/DDBJ whole genome shotgun (WGS) entry which is preliminary data.</text>
</comment>
<evidence type="ECO:0000313" key="4">
    <source>
        <dbReference type="Proteomes" id="UP000035170"/>
    </source>
</evidence>
<dbReference type="InterPro" id="IPR029058">
    <property type="entry name" value="AB_hydrolase_fold"/>
</dbReference>
<dbReference type="Proteomes" id="UP000035170">
    <property type="component" value="Unassembled WGS sequence"/>
</dbReference>
<organism evidence="3 4">
    <name type="scientific">Variovorax paradoxus</name>
    <dbReference type="NCBI Taxonomy" id="34073"/>
    <lineage>
        <taxon>Bacteria</taxon>
        <taxon>Pseudomonadati</taxon>
        <taxon>Pseudomonadota</taxon>
        <taxon>Betaproteobacteria</taxon>
        <taxon>Burkholderiales</taxon>
        <taxon>Comamonadaceae</taxon>
        <taxon>Variovorax</taxon>
    </lineage>
</organism>
<sequence>MNDAIATNALTSLPASELALLEARFPARAVPVGGGAVVSVRERGAGPAIVCLHGIGSGAASWLNVALLLAPQARVVAWDAPGYGASTPLPAAQPSAADYAQRLHGLLDALDVQSCVLVGHSLGALTAASAARKDSALASRIRRLVLISPAAGYGATHREEARRKVRAERLATLDELGIAGMAAKRAGRLVSDSASELARQWVQWNMAQLNDGGYRQAVELLCSADLLADLPPAMPVRVACGALDVVTTPEACAEVARRCGVPLESIADAGHASYVEQPQAVAALLREVLAA</sequence>
<keyword evidence="1 3" id="KW-0378">Hydrolase</keyword>
<dbReference type="GO" id="GO:0047570">
    <property type="term" value="F:3-oxoadipate enol-lactonase activity"/>
    <property type="evidence" value="ECO:0007669"/>
    <property type="project" value="UniProtKB-EC"/>
</dbReference>
<reference evidence="3 4" key="1">
    <citation type="submission" date="2015-03" db="EMBL/GenBank/DDBJ databases">
        <title>Genome sequence of Variovorax paradoxus TBEA6.</title>
        <authorList>
            <person name="Poehlein A."/>
            <person name="Schuldes J."/>
            <person name="Wuebbeler J.H."/>
            <person name="Hiessl S."/>
            <person name="Steinbuechel A."/>
            <person name="Daniel R."/>
        </authorList>
    </citation>
    <scope>NUCLEOTIDE SEQUENCE [LARGE SCALE GENOMIC DNA]</scope>
    <source>
        <strain evidence="3 4">TBEA6</strain>
    </source>
</reference>
<dbReference type="InterPro" id="IPR000073">
    <property type="entry name" value="AB_hydrolase_1"/>
</dbReference>
<dbReference type="AlphaFoldDB" id="A0A0H2M847"/>
<dbReference type="SUPFAM" id="SSF53474">
    <property type="entry name" value="alpha/beta-Hydrolases"/>
    <property type="match status" value="1"/>
</dbReference>
<name>A0A0H2M847_VARPD</name>